<proteinExistence type="predicted"/>
<gene>
    <name evidence="1" type="ordered locus">RALTA_A0899</name>
</gene>
<evidence type="ECO:0000313" key="1">
    <source>
        <dbReference type="EMBL" id="CAQ68866.1"/>
    </source>
</evidence>
<protein>
    <submittedName>
        <fullName evidence="1">Uncharacterized protein</fullName>
    </submittedName>
</protein>
<keyword evidence="2" id="KW-1185">Reference proteome</keyword>
<sequence length="73" mass="8340">MTIPLSVEDSMYPDPKRVRDNRITLRLDDYEFALVTALANYVGEQPATLVRETLLNQARLLLPVEANVEPRRA</sequence>
<name>B3R3I5_CUPTR</name>
<evidence type="ECO:0000313" key="2">
    <source>
        <dbReference type="Proteomes" id="UP000001692"/>
    </source>
</evidence>
<dbReference type="eggNOG" id="ENOG502ZSBU">
    <property type="taxonomic scope" value="Bacteria"/>
</dbReference>
<dbReference type="KEGG" id="cti:RALTA_A0899"/>
<dbReference type="AlphaFoldDB" id="B3R3I5"/>
<dbReference type="Proteomes" id="UP000001692">
    <property type="component" value="Chromosome 1"/>
</dbReference>
<reference evidence="1 2" key="1">
    <citation type="journal article" date="2008" name="Genome Res.">
        <title>Genome sequence of the beta-rhizobium Cupriavidus taiwanensis and comparative genomics of rhizobia.</title>
        <authorList>
            <person name="Amadou C."/>
            <person name="Pascal G."/>
            <person name="Mangenot S."/>
            <person name="Glew M."/>
            <person name="Bontemps C."/>
            <person name="Capela D."/>
            <person name="Carrere S."/>
            <person name="Cruveiller S."/>
            <person name="Dossat C."/>
            <person name="Lajus A."/>
            <person name="Marchetti M."/>
            <person name="Poinsot V."/>
            <person name="Rouy Z."/>
            <person name="Servin B."/>
            <person name="Saad M."/>
            <person name="Schenowitz C."/>
            <person name="Barbe V."/>
            <person name="Batut J."/>
            <person name="Medigue C."/>
            <person name="Masson-Boivin C."/>
        </authorList>
    </citation>
    <scope>NUCLEOTIDE SEQUENCE [LARGE SCALE GENOMIC DNA]</scope>
    <source>
        <strain evidence="2">DSM 17343 / BCRC 17206 / CCUG 44338 / CIP 107171 / LMG 19424 / R1</strain>
    </source>
</reference>
<dbReference type="HOGENOM" id="CLU_193912_0_0_4"/>
<dbReference type="EMBL" id="CU633749">
    <property type="protein sequence ID" value="CAQ68866.1"/>
    <property type="molecule type" value="Genomic_DNA"/>
</dbReference>
<accession>B3R3I5</accession>
<organism evidence="1 2">
    <name type="scientific">Cupriavidus taiwanensis (strain DSM 17343 / BCRC 17206 / CCUG 44338 / CIP 107171 / LMG 19424 / R1)</name>
    <name type="common">Ralstonia taiwanensis (strain LMG 19424)</name>
    <dbReference type="NCBI Taxonomy" id="977880"/>
    <lineage>
        <taxon>Bacteria</taxon>
        <taxon>Pseudomonadati</taxon>
        <taxon>Pseudomonadota</taxon>
        <taxon>Betaproteobacteria</taxon>
        <taxon>Burkholderiales</taxon>
        <taxon>Burkholderiaceae</taxon>
        <taxon>Cupriavidus</taxon>
    </lineage>
</organism>